<feature type="domain" description="ABC transmembrane type-1" evidence="8">
    <location>
        <begin position="86"/>
        <end position="276"/>
    </location>
</feature>
<feature type="transmembrane region" description="Helical" evidence="7">
    <location>
        <begin position="20"/>
        <end position="42"/>
    </location>
</feature>
<dbReference type="RefSeq" id="WP_307281375.1">
    <property type="nucleotide sequence ID" value="NZ_JAUSZT010000003.1"/>
</dbReference>
<dbReference type="InterPro" id="IPR000515">
    <property type="entry name" value="MetI-like"/>
</dbReference>
<name>A0ABU0S9J0_9HYPH</name>
<protein>
    <submittedName>
        <fullName evidence="9">ABC-type dipeptide/oligopeptide/nickel transport system permease subunit</fullName>
    </submittedName>
</protein>
<evidence type="ECO:0000259" key="8">
    <source>
        <dbReference type="PROSITE" id="PS50928"/>
    </source>
</evidence>
<gene>
    <name evidence="9" type="ORF">QFZ34_002610</name>
</gene>
<keyword evidence="4 7" id="KW-0812">Transmembrane</keyword>
<organism evidence="9 10">
    <name type="scientific">Phyllobacterium ifriqiyense</name>
    <dbReference type="NCBI Taxonomy" id="314238"/>
    <lineage>
        <taxon>Bacteria</taxon>
        <taxon>Pseudomonadati</taxon>
        <taxon>Pseudomonadota</taxon>
        <taxon>Alphaproteobacteria</taxon>
        <taxon>Hyphomicrobiales</taxon>
        <taxon>Phyllobacteriaceae</taxon>
        <taxon>Phyllobacterium</taxon>
    </lineage>
</organism>
<keyword evidence="2 7" id="KW-0813">Transport</keyword>
<comment type="subcellular location">
    <subcellularLocation>
        <location evidence="1 7">Cell membrane</location>
        <topology evidence="1 7">Multi-pass membrane protein</topology>
    </subcellularLocation>
</comment>
<comment type="caution">
    <text evidence="9">The sequence shown here is derived from an EMBL/GenBank/DDBJ whole genome shotgun (WGS) entry which is preliminary data.</text>
</comment>
<evidence type="ECO:0000256" key="1">
    <source>
        <dbReference type="ARBA" id="ARBA00004651"/>
    </source>
</evidence>
<feature type="transmembrane region" description="Helical" evidence="7">
    <location>
        <begin position="131"/>
        <end position="159"/>
    </location>
</feature>
<dbReference type="SUPFAM" id="SSF161098">
    <property type="entry name" value="MetI-like"/>
    <property type="match status" value="1"/>
</dbReference>
<evidence type="ECO:0000256" key="7">
    <source>
        <dbReference type="RuleBase" id="RU363032"/>
    </source>
</evidence>
<dbReference type="Proteomes" id="UP001237780">
    <property type="component" value="Unassembled WGS sequence"/>
</dbReference>
<keyword evidence="5 7" id="KW-1133">Transmembrane helix</keyword>
<keyword evidence="6 7" id="KW-0472">Membrane</keyword>
<reference evidence="9 10" key="1">
    <citation type="submission" date="2023-07" db="EMBL/GenBank/DDBJ databases">
        <title>Comparative genomics of wheat-associated soil bacteria to identify genetic determinants of phenazine resistance.</title>
        <authorList>
            <person name="Mouncey N."/>
        </authorList>
    </citation>
    <scope>NUCLEOTIDE SEQUENCE [LARGE SCALE GENOMIC DNA]</scope>
    <source>
        <strain evidence="9 10">W4I11</strain>
    </source>
</reference>
<accession>A0ABU0S9J0</accession>
<dbReference type="Gene3D" id="1.10.3720.10">
    <property type="entry name" value="MetI-like"/>
    <property type="match status" value="1"/>
</dbReference>
<dbReference type="PROSITE" id="PS50928">
    <property type="entry name" value="ABC_TM1"/>
    <property type="match status" value="1"/>
</dbReference>
<evidence type="ECO:0000256" key="3">
    <source>
        <dbReference type="ARBA" id="ARBA00022475"/>
    </source>
</evidence>
<feature type="transmembrane region" description="Helical" evidence="7">
    <location>
        <begin position="195"/>
        <end position="219"/>
    </location>
</feature>
<evidence type="ECO:0000256" key="5">
    <source>
        <dbReference type="ARBA" id="ARBA00022989"/>
    </source>
</evidence>
<dbReference type="Pfam" id="PF00528">
    <property type="entry name" value="BPD_transp_1"/>
    <property type="match status" value="1"/>
</dbReference>
<dbReference type="InterPro" id="IPR050366">
    <property type="entry name" value="BP-dependent_transpt_permease"/>
</dbReference>
<comment type="similarity">
    <text evidence="7">Belongs to the binding-protein-dependent transport system permease family.</text>
</comment>
<feature type="transmembrane region" description="Helical" evidence="7">
    <location>
        <begin position="88"/>
        <end position="111"/>
    </location>
</feature>
<proteinExistence type="inferred from homology"/>
<evidence type="ECO:0000256" key="2">
    <source>
        <dbReference type="ARBA" id="ARBA00022448"/>
    </source>
</evidence>
<evidence type="ECO:0000313" key="10">
    <source>
        <dbReference type="Proteomes" id="UP001237780"/>
    </source>
</evidence>
<dbReference type="PANTHER" id="PTHR43386:SF23">
    <property type="entry name" value="ABC TRANSPORTER"/>
    <property type="match status" value="1"/>
</dbReference>
<dbReference type="InterPro" id="IPR035906">
    <property type="entry name" value="MetI-like_sf"/>
</dbReference>
<evidence type="ECO:0000256" key="4">
    <source>
        <dbReference type="ARBA" id="ARBA00022692"/>
    </source>
</evidence>
<dbReference type="CDD" id="cd06261">
    <property type="entry name" value="TM_PBP2"/>
    <property type="match status" value="1"/>
</dbReference>
<dbReference type="PANTHER" id="PTHR43386">
    <property type="entry name" value="OLIGOPEPTIDE TRANSPORT SYSTEM PERMEASE PROTEIN APPC"/>
    <property type="match status" value="1"/>
</dbReference>
<evidence type="ECO:0000313" key="9">
    <source>
        <dbReference type="EMBL" id="MDQ0997428.1"/>
    </source>
</evidence>
<dbReference type="EMBL" id="JAUSZT010000003">
    <property type="protein sequence ID" value="MDQ0997428.1"/>
    <property type="molecule type" value="Genomic_DNA"/>
</dbReference>
<keyword evidence="3" id="KW-1003">Cell membrane</keyword>
<sequence length="290" mass="31076">MSFSIRAWTPMLEVSWNRRFLPSPAVSIAWAVLMLIGGYAFIVPWVTNVDPLSADFARSGLAPGAGGLFGTDSAGHDLFIRVAAGLRISLTIALTTAVGSSLFGMLLGILAGMTGGWVDRTITRLMDGMNALPHVLLGVIIVSLFRGSLLAIVASLVLTHWIQIARIVRAQILGLRHAEYVEAAWLSGMSRWQIIWYHLVPASLGQSMIGLVLLIPHAIWHESTLSFLGIGLPVHKASLGTLLADAQGALLLGQWWLLVFPSLFLIAVTLSIGIVGTNLTGRMNGVRGSI</sequence>
<keyword evidence="10" id="KW-1185">Reference proteome</keyword>
<evidence type="ECO:0000256" key="6">
    <source>
        <dbReference type="ARBA" id="ARBA00023136"/>
    </source>
</evidence>
<feature type="transmembrane region" description="Helical" evidence="7">
    <location>
        <begin position="255"/>
        <end position="279"/>
    </location>
</feature>